<comment type="caution">
    <text evidence="2">The sequence shown here is derived from an EMBL/GenBank/DDBJ whole genome shotgun (WGS) entry which is preliminary data.</text>
</comment>
<evidence type="ECO:0000313" key="3">
    <source>
        <dbReference type="Proteomes" id="UP000319353"/>
    </source>
</evidence>
<protein>
    <submittedName>
        <fullName evidence="2">DUF3084 domain-containing protein</fullName>
    </submittedName>
</protein>
<keyword evidence="1" id="KW-0472">Membrane</keyword>
<keyword evidence="1" id="KW-0812">Transmembrane</keyword>
<dbReference type="EMBL" id="VBAL01000025">
    <property type="protein sequence ID" value="TMJ05642.1"/>
    <property type="molecule type" value="Genomic_DNA"/>
</dbReference>
<dbReference type="AlphaFoldDB" id="A0A537LC93"/>
<evidence type="ECO:0000313" key="2">
    <source>
        <dbReference type="EMBL" id="TMJ05642.1"/>
    </source>
</evidence>
<proteinExistence type="predicted"/>
<keyword evidence="1" id="KW-1133">Transmembrane helix</keyword>
<dbReference type="Pfam" id="PF11283">
    <property type="entry name" value="DUF3084"/>
    <property type="match status" value="1"/>
</dbReference>
<gene>
    <name evidence="2" type="ORF">E6H01_02735</name>
</gene>
<dbReference type="Proteomes" id="UP000319353">
    <property type="component" value="Unassembled WGS sequence"/>
</dbReference>
<name>A0A537LC93_9BACT</name>
<evidence type="ECO:0000256" key="1">
    <source>
        <dbReference type="SAM" id="Phobius"/>
    </source>
</evidence>
<sequence>MELGVLLIPILIVVSGAIALVGNAVGRSIGRRRLSL</sequence>
<feature type="non-terminal residue" evidence="2">
    <location>
        <position position="36"/>
    </location>
</feature>
<accession>A0A537LC93</accession>
<reference evidence="2 3" key="1">
    <citation type="journal article" date="2019" name="Nat. Microbiol.">
        <title>Mediterranean grassland soil C-N compound turnover is dependent on rainfall and depth, and is mediated by genomically divergent microorganisms.</title>
        <authorList>
            <person name="Diamond S."/>
            <person name="Andeer P.F."/>
            <person name="Li Z."/>
            <person name="Crits-Christoph A."/>
            <person name="Burstein D."/>
            <person name="Anantharaman K."/>
            <person name="Lane K.R."/>
            <person name="Thomas B.C."/>
            <person name="Pan C."/>
            <person name="Northen T.R."/>
            <person name="Banfield J.F."/>
        </authorList>
    </citation>
    <scope>NUCLEOTIDE SEQUENCE [LARGE SCALE GENOMIC DNA]</scope>
    <source>
        <strain evidence="2">NP_4</strain>
    </source>
</reference>
<dbReference type="InterPro" id="IPR021435">
    <property type="entry name" value="DUF3084"/>
</dbReference>
<organism evidence="2 3">
    <name type="scientific">Candidatus Segetimicrobium genomatis</name>
    <dbReference type="NCBI Taxonomy" id="2569760"/>
    <lineage>
        <taxon>Bacteria</taxon>
        <taxon>Bacillati</taxon>
        <taxon>Candidatus Sysuimicrobiota</taxon>
        <taxon>Candidatus Sysuimicrobiia</taxon>
        <taxon>Candidatus Sysuimicrobiales</taxon>
        <taxon>Candidatus Segetimicrobiaceae</taxon>
        <taxon>Candidatus Segetimicrobium</taxon>
    </lineage>
</organism>
<feature type="transmembrane region" description="Helical" evidence="1">
    <location>
        <begin position="6"/>
        <end position="26"/>
    </location>
</feature>